<name>A0AAV9R601_9TELE</name>
<dbReference type="AlphaFoldDB" id="A0AAV9R601"/>
<protein>
    <submittedName>
        <fullName evidence="2">Uncharacterized protein</fullName>
    </submittedName>
</protein>
<organism evidence="2 3">
    <name type="scientific">Crenichthys baileyi</name>
    <name type="common">White River springfish</name>
    <dbReference type="NCBI Taxonomy" id="28760"/>
    <lineage>
        <taxon>Eukaryota</taxon>
        <taxon>Metazoa</taxon>
        <taxon>Chordata</taxon>
        <taxon>Craniata</taxon>
        <taxon>Vertebrata</taxon>
        <taxon>Euteleostomi</taxon>
        <taxon>Actinopterygii</taxon>
        <taxon>Neopterygii</taxon>
        <taxon>Teleostei</taxon>
        <taxon>Neoteleostei</taxon>
        <taxon>Acanthomorphata</taxon>
        <taxon>Ovalentaria</taxon>
        <taxon>Atherinomorphae</taxon>
        <taxon>Cyprinodontiformes</taxon>
        <taxon>Goodeidae</taxon>
        <taxon>Crenichthys</taxon>
    </lineage>
</organism>
<accession>A0AAV9R601</accession>
<feature type="compositionally biased region" description="Polar residues" evidence="1">
    <location>
        <begin position="1"/>
        <end position="11"/>
    </location>
</feature>
<comment type="caution">
    <text evidence="2">The sequence shown here is derived from an EMBL/GenBank/DDBJ whole genome shotgun (WGS) entry which is preliminary data.</text>
</comment>
<dbReference type="Proteomes" id="UP001311232">
    <property type="component" value="Unassembled WGS sequence"/>
</dbReference>
<evidence type="ECO:0000313" key="2">
    <source>
        <dbReference type="EMBL" id="KAK5604548.1"/>
    </source>
</evidence>
<proteinExistence type="predicted"/>
<feature type="compositionally biased region" description="Polar residues" evidence="1">
    <location>
        <begin position="85"/>
        <end position="102"/>
    </location>
</feature>
<gene>
    <name evidence="2" type="ORF">CRENBAI_015580</name>
</gene>
<sequence length="155" mass="16924">MCGVTNPSGARQSHAKLLPPPQANATATPHILHNIGRGTVKTTNLKHTPPTRNHPADKQTPPQYKVEKPDATDEPSNARPAASTLGGQSRHTQNRRTNTTAHYTAEDRTQQRAPKAKVVHKAHTVHMCPHEPSENKAPTPAKVHPCEKKIHSIQV</sequence>
<reference evidence="2 3" key="1">
    <citation type="submission" date="2021-06" db="EMBL/GenBank/DDBJ databases">
        <authorList>
            <person name="Palmer J.M."/>
        </authorList>
    </citation>
    <scope>NUCLEOTIDE SEQUENCE [LARGE SCALE GENOMIC DNA]</scope>
    <source>
        <strain evidence="2 3">MEX-2019</strain>
        <tissue evidence="2">Muscle</tissue>
    </source>
</reference>
<evidence type="ECO:0000313" key="3">
    <source>
        <dbReference type="Proteomes" id="UP001311232"/>
    </source>
</evidence>
<evidence type="ECO:0000256" key="1">
    <source>
        <dbReference type="SAM" id="MobiDB-lite"/>
    </source>
</evidence>
<dbReference type="EMBL" id="JAHHUM010002338">
    <property type="protein sequence ID" value="KAK5604548.1"/>
    <property type="molecule type" value="Genomic_DNA"/>
</dbReference>
<feature type="region of interest" description="Disordered" evidence="1">
    <location>
        <begin position="1"/>
        <end position="115"/>
    </location>
</feature>
<keyword evidence="3" id="KW-1185">Reference proteome</keyword>